<proteinExistence type="predicted"/>
<accession>A0ACC0A7B4</accession>
<protein>
    <submittedName>
        <fullName evidence="1">Uncharacterized protein</fullName>
    </submittedName>
</protein>
<dbReference type="EMBL" id="CM044706">
    <property type="protein sequence ID" value="KAI5656347.1"/>
    <property type="molecule type" value="Genomic_DNA"/>
</dbReference>
<evidence type="ECO:0000313" key="1">
    <source>
        <dbReference type="EMBL" id="KAI5656347.1"/>
    </source>
</evidence>
<evidence type="ECO:0000313" key="2">
    <source>
        <dbReference type="Proteomes" id="UP001060085"/>
    </source>
</evidence>
<comment type="caution">
    <text evidence="1">The sequence shown here is derived from an EMBL/GenBank/DDBJ whole genome shotgun (WGS) entry which is preliminary data.</text>
</comment>
<reference evidence="2" key="1">
    <citation type="journal article" date="2023" name="Nat. Plants">
        <title>Single-cell RNA sequencing provides a high-resolution roadmap for understanding the multicellular compartmentation of specialized metabolism.</title>
        <authorList>
            <person name="Sun S."/>
            <person name="Shen X."/>
            <person name="Li Y."/>
            <person name="Li Y."/>
            <person name="Wang S."/>
            <person name="Li R."/>
            <person name="Zhang H."/>
            <person name="Shen G."/>
            <person name="Guo B."/>
            <person name="Wei J."/>
            <person name="Xu J."/>
            <person name="St-Pierre B."/>
            <person name="Chen S."/>
            <person name="Sun C."/>
        </authorList>
    </citation>
    <scope>NUCLEOTIDE SEQUENCE [LARGE SCALE GENOMIC DNA]</scope>
</reference>
<dbReference type="Proteomes" id="UP001060085">
    <property type="component" value="Linkage Group LG06"/>
</dbReference>
<gene>
    <name evidence="1" type="ORF">M9H77_25140</name>
</gene>
<keyword evidence="2" id="KW-1185">Reference proteome</keyword>
<organism evidence="1 2">
    <name type="scientific">Catharanthus roseus</name>
    <name type="common">Madagascar periwinkle</name>
    <name type="synonym">Vinca rosea</name>
    <dbReference type="NCBI Taxonomy" id="4058"/>
    <lineage>
        <taxon>Eukaryota</taxon>
        <taxon>Viridiplantae</taxon>
        <taxon>Streptophyta</taxon>
        <taxon>Embryophyta</taxon>
        <taxon>Tracheophyta</taxon>
        <taxon>Spermatophyta</taxon>
        <taxon>Magnoliopsida</taxon>
        <taxon>eudicotyledons</taxon>
        <taxon>Gunneridae</taxon>
        <taxon>Pentapetalae</taxon>
        <taxon>asterids</taxon>
        <taxon>lamiids</taxon>
        <taxon>Gentianales</taxon>
        <taxon>Apocynaceae</taxon>
        <taxon>Rauvolfioideae</taxon>
        <taxon>Vinceae</taxon>
        <taxon>Catharanthinae</taxon>
        <taxon>Catharanthus</taxon>
    </lineage>
</organism>
<name>A0ACC0A7B4_CATRO</name>
<sequence>MVEGKVCMSREAKLEFLKRKRLQRMKTETASDFSCVSNMMSRSGGDALRGSASCGVRIHGNADASSCPGAALNGKDMITKRKVAKFDTSDLDWIDKIPECPVYCPSKEEFEDPLVYLQKIAPEASKYGICKIVSPLSASVPAGIVLMKEKAGFKFTTRVQPLRLAEWDMDDKVTFFMSGRNYTFRDFEKMANKVFARRYYSAGCLPATYLEKEFWHEIACGKTETVEYACDVDGSAFSSSPSDQLGRSKWNLKKLPRLPKSVLRLLETAIPGVTEPMLYIGMLFSLFAWHVEDHYLYSINYHHCGAAKTWYGIPGHAALGFEKVVREHVYNHDILSADGEDGAFDVLLGKTTLFPPNILLQHNVPVYKAVQKPGEYVITFPRAYHAGFSHGFNCGEAVNFAMGDWFPLGSIASRRYAFLNRMPLLPHEELLCKEAVILYRNLYIEASDHSFADLISHQTIKSSFVKLMRFQHYFRWCLMKSQACVGVSSFSHGTILCSSCKRDCYVAYINCSCYAHPLCLRHDPKLLALPCTKSQTLFLREDILDMESAAEKFEQEEDIIFDVQQHCRHGDDFVLLSSIFSTVDTKGYVPYSEITFGLNEASPRISNRSKEPADISSSRRMLCTEKGNLISNVSGAPVSHTVPSSTFSSEMEAVESISRFDNLQMHSGSDSGNLLLSKSATDLHDCGVGYSESSASNLCVSGLNELRGPDVKWKEENQESDESDSEIFRVKRRSSAKVDTRIVLDSPSISLDRQGFKRLKKSKSDSNGGQFTGSECSAADVTSQNQSYGPNMTNGTREPSDNTVRERLAIRNNNAPISIKLRKTGNDEAVSRSNREAQRFDRLKQNESGKSSRREPPPIEIGPKRLKVKGPSNLGLESRLH</sequence>